<comment type="subcellular location">
    <subcellularLocation>
        <location evidence="1">Membrane</location>
        <topology evidence="1">Multi-pass membrane protein</topology>
    </subcellularLocation>
</comment>
<dbReference type="PANTHER" id="PTHR12982">
    <property type="entry name" value="PHOSPHATIDYLINOSITOL GLYCAN, CLASS C"/>
    <property type="match status" value="1"/>
</dbReference>
<comment type="caution">
    <text evidence="9">The sequence shown here is derived from an EMBL/GenBank/DDBJ whole genome shotgun (WGS) entry which is preliminary data.</text>
</comment>
<dbReference type="AlphaFoldDB" id="A0AAV8R1N4"/>
<dbReference type="EMBL" id="JAQQAF010000004">
    <property type="protein sequence ID" value="KAJ8492018.1"/>
    <property type="molecule type" value="Genomic_DNA"/>
</dbReference>
<dbReference type="GO" id="GO:0000506">
    <property type="term" value="C:glycosylphosphatidylinositol-N-acetylglucosaminyltransferase (GPI-GnT) complex"/>
    <property type="evidence" value="ECO:0007669"/>
    <property type="project" value="TreeGrafter"/>
</dbReference>
<keyword evidence="5 8" id="KW-0812">Transmembrane</keyword>
<dbReference type="Pfam" id="PF06432">
    <property type="entry name" value="GPI2"/>
    <property type="match status" value="1"/>
</dbReference>
<keyword evidence="10" id="KW-1185">Reference proteome</keyword>
<evidence type="ECO:0000256" key="6">
    <source>
        <dbReference type="ARBA" id="ARBA00022989"/>
    </source>
</evidence>
<evidence type="ECO:0000256" key="3">
    <source>
        <dbReference type="ARBA" id="ARBA00008321"/>
    </source>
</evidence>
<evidence type="ECO:0000256" key="4">
    <source>
        <dbReference type="ARBA" id="ARBA00022502"/>
    </source>
</evidence>
<dbReference type="GO" id="GO:0006506">
    <property type="term" value="P:GPI anchor biosynthetic process"/>
    <property type="evidence" value="ECO:0007669"/>
    <property type="project" value="UniProtKB-KW"/>
</dbReference>
<keyword evidence="7 8" id="KW-0472">Membrane</keyword>
<name>A0AAV8R1N4_ENSVE</name>
<keyword evidence="6 8" id="KW-1133">Transmembrane helix</keyword>
<evidence type="ECO:0000256" key="5">
    <source>
        <dbReference type="ARBA" id="ARBA00022692"/>
    </source>
</evidence>
<dbReference type="InterPro" id="IPR009450">
    <property type="entry name" value="Plno_GlcNAc_GPI2"/>
</dbReference>
<gene>
    <name evidence="9" type="ORF">OPV22_013739</name>
</gene>
<evidence type="ECO:0000256" key="1">
    <source>
        <dbReference type="ARBA" id="ARBA00004141"/>
    </source>
</evidence>
<reference evidence="9 10" key="1">
    <citation type="submission" date="2022-12" db="EMBL/GenBank/DDBJ databases">
        <title>Chromosome-scale assembly of the Ensete ventricosum genome.</title>
        <authorList>
            <person name="Dussert Y."/>
            <person name="Stocks J."/>
            <person name="Wendawek A."/>
            <person name="Woldeyes F."/>
            <person name="Nichols R.A."/>
            <person name="Borrell J.S."/>
        </authorList>
    </citation>
    <scope>NUCLEOTIDE SEQUENCE [LARGE SCALE GENOMIC DNA]</scope>
    <source>
        <strain evidence="10">cv. Maze</strain>
        <tissue evidence="9">Seeds</tissue>
    </source>
</reference>
<evidence type="ECO:0000256" key="8">
    <source>
        <dbReference type="SAM" id="Phobius"/>
    </source>
</evidence>
<accession>A0AAV8R1N4</accession>
<organism evidence="9 10">
    <name type="scientific">Ensete ventricosum</name>
    <name type="common">Abyssinian banana</name>
    <name type="synonym">Musa ensete</name>
    <dbReference type="NCBI Taxonomy" id="4639"/>
    <lineage>
        <taxon>Eukaryota</taxon>
        <taxon>Viridiplantae</taxon>
        <taxon>Streptophyta</taxon>
        <taxon>Embryophyta</taxon>
        <taxon>Tracheophyta</taxon>
        <taxon>Spermatophyta</taxon>
        <taxon>Magnoliopsida</taxon>
        <taxon>Liliopsida</taxon>
        <taxon>Zingiberales</taxon>
        <taxon>Musaceae</taxon>
        <taxon>Ensete</taxon>
    </lineage>
</organism>
<comment type="similarity">
    <text evidence="3">Belongs to the PIGC family.</text>
</comment>
<comment type="pathway">
    <text evidence="2">Glycolipid biosynthesis; glycosylphosphatidylinositol-anchor biosynthesis.</text>
</comment>
<proteinExistence type="inferred from homology"/>
<dbReference type="Proteomes" id="UP001222027">
    <property type="component" value="Unassembled WGS sequence"/>
</dbReference>
<dbReference type="PANTHER" id="PTHR12982:SF0">
    <property type="entry name" value="PHOSPHATIDYLINOSITOL N-ACETYLGLUCOSAMINYLTRANSFERASE SUBUNIT C"/>
    <property type="match status" value="1"/>
</dbReference>
<evidence type="ECO:0000313" key="9">
    <source>
        <dbReference type="EMBL" id="KAJ8492018.1"/>
    </source>
</evidence>
<protein>
    <submittedName>
        <fullName evidence="9">Uncharacterized protein</fullName>
    </submittedName>
</protein>
<evidence type="ECO:0000256" key="7">
    <source>
        <dbReference type="ARBA" id="ARBA00023136"/>
    </source>
</evidence>
<keyword evidence="4" id="KW-0337">GPI-anchor biosynthesis</keyword>
<feature type="transmembrane region" description="Helical" evidence="8">
    <location>
        <begin position="125"/>
        <end position="146"/>
    </location>
</feature>
<sequence length="201" mass="22875">MAVKHLSSCAQVGIDLLIGAAAVAAAGEPSQAELSKRFAFLSSCCRCRGHRPCPLPREKLIAEDFSVRRPYKVDGRCYRSGHRTAEVEESGLWRNADRSPSSWFFHTLAHYKSALRAAFFTLHGLLFVLLLGLLLFISVVCPYWLIRIQEYKFEINGPWDEAKLCFDITEYVVRDVYLIRFMVERAKVDSDVDFNFCGLVD</sequence>
<evidence type="ECO:0000256" key="2">
    <source>
        <dbReference type="ARBA" id="ARBA00004687"/>
    </source>
</evidence>
<evidence type="ECO:0000313" key="10">
    <source>
        <dbReference type="Proteomes" id="UP001222027"/>
    </source>
</evidence>